<dbReference type="EMBL" id="LT670844">
    <property type="protein sequence ID" value="SHK95579.1"/>
    <property type="molecule type" value="Genomic_DNA"/>
</dbReference>
<feature type="region of interest" description="Disordered" evidence="1">
    <location>
        <begin position="1"/>
        <end position="23"/>
    </location>
</feature>
<dbReference type="Proteomes" id="UP000189935">
    <property type="component" value="Chromosome I"/>
</dbReference>
<feature type="compositionally biased region" description="Basic and acidic residues" evidence="1">
    <location>
        <begin position="1"/>
        <end position="16"/>
    </location>
</feature>
<evidence type="ECO:0000256" key="1">
    <source>
        <dbReference type="SAM" id="MobiDB-lite"/>
    </source>
</evidence>
<organism evidence="2 3">
    <name type="scientific">Bradyrhizobium lablabi</name>
    <dbReference type="NCBI Taxonomy" id="722472"/>
    <lineage>
        <taxon>Bacteria</taxon>
        <taxon>Pseudomonadati</taxon>
        <taxon>Pseudomonadota</taxon>
        <taxon>Alphaproteobacteria</taxon>
        <taxon>Hyphomicrobiales</taxon>
        <taxon>Nitrobacteraceae</taxon>
        <taxon>Bradyrhizobium</taxon>
    </lineage>
</organism>
<sequence>MGARGQIDKAGQEKRLRAGAPEPFVVPPRAGGLFALGADRVGGLAVNRVVAHFQRRLIHP</sequence>
<protein>
    <submittedName>
        <fullName evidence="2">Uncharacterized protein</fullName>
    </submittedName>
</protein>
<name>A0A1M6WPS2_9BRAD</name>
<accession>A0A1M6WPS2</accession>
<evidence type="ECO:0000313" key="3">
    <source>
        <dbReference type="Proteomes" id="UP000189935"/>
    </source>
</evidence>
<dbReference type="AlphaFoldDB" id="A0A1M6WPS2"/>
<reference evidence="2 3" key="1">
    <citation type="submission" date="2016-11" db="EMBL/GenBank/DDBJ databases">
        <authorList>
            <person name="Jaros S."/>
            <person name="Januszkiewicz K."/>
            <person name="Wedrychowicz H."/>
        </authorList>
    </citation>
    <scope>NUCLEOTIDE SEQUENCE [LARGE SCALE GENOMIC DNA]</scope>
    <source>
        <strain evidence="2 3">GAS499</strain>
    </source>
</reference>
<gene>
    <name evidence="2" type="ORF">SAMN05444159_4624</name>
</gene>
<evidence type="ECO:0000313" key="2">
    <source>
        <dbReference type="EMBL" id="SHK95579.1"/>
    </source>
</evidence>
<proteinExistence type="predicted"/>